<dbReference type="InterPro" id="IPR036415">
    <property type="entry name" value="Lamin_tail_dom_sf"/>
</dbReference>
<keyword evidence="2" id="KW-0472">Membrane</keyword>
<dbReference type="SUPFAM" id="SSF74853">
    <property type="entry name" value="Lamin A/C globular tail domain"/>
    <property type="match status" value="1"/>
</dbReference>
<feature type="compositionally biased region" description="Basic and acidic residues" evidence="1">
    <location>
        <begin position="140"/>
        <end position="150"/>
    </location>
</feature>
<dbReference type="Gene3D" id="2.60.40.1260">
    <property type="entry name" value="Lamin Tail domain"/>
    <property type="match status" value="1"/>
</dbReference>
<feature type="region of interest" description="Disordered" evidence="1">
    <location>
        <begin position="140"/>
        <end position="179"/>
    </location>
</feature>
<dbReference type="EMBL" id="PFHJ01000030">
    <property type="protein sequence ID" value="PIW91287.1"/>
    <property type="molecule type" value="Genomic_DNA"/>
</dbReference>
<protein>
    <recommendedName>
        <fullName evidence="3">LTD domain-containing protein</fullName>
    </recommendedName>
</protein>
<keyword evidence="2" id="KW-0812">Transmembrane</keyword>
<organism evidence="4 5">
    <name type="scientific">Candidatus Nealsonbacteria bacterium CG_4_8_14_3_um_filter_37_36</name>
    <dbReference type="NCBI Taxonomy" id="1974688"/>
    <lineage>
        <taxon>Bacteria</taxon>
        <taxon>Candidatus Nealsoniibacteriota</taxon>
    </lineage>
</organism>
<evidence type="ECO:0000256" key="1">
    <source>
        <dbReference type="SAM" id="MobiDB-lite"/>
    </source>
</evidence>
<evidence type="ECO:0000259" key="3">
    <source>
        <dbReference type="PROSITE" id="PS51841"/>
    </source>
</evidence>
<name>A0A2H9N2J8_9BACT</name>
<dbReference type="AlphaFoldDB" id="A0A2H9N2J8"/>
<accession>A0A2H9N2J8</accession>
<feature type="transmembrane region" description="Helical" evidence="2">
    <location>
        <begin position="216"/>
        <end position="236"/>
    </location>
</feature>
<feature type="domain" description="LTD" evidence="3">
    <location>
        <begin position="15"/>
        <end position="133"/>
    </location>
</feature>
<reference evidence="5" key="1">
    <citation type="submission" date="2017-09" db="EMBL/GenBank/DDBJ databases">
        <title>Depth-based differentiation of microbial function through sediment-hosted aquifers and enrichment of novel symbionts in the deep terrestrial subsurface.</title>
        <authorList>
            <person name="Probst A.J."/>
            <person name="Ladd B."/>
            <person name="Jarett J.K."/>
            <person name="Geller-Mcgrath D.E."/>
            <person name="Sieber C.M.K."/>
            <person name="Emerson J.B."/>
            <person name="Anantharaman K."/>
            <person name="Thomas B.C."/>
            <person name="Malmstrom R."/>
            <person name="Stieglmeier M."/>
            <person name="Klingl A."/>
            <person name="Woyke T."/>
            <person name="Ryan C.M."/>
            <person name="Banfield J.F."/>
        </authorList>
    </citation>
    <scope>NUCLEOTIDE SEQUENCE [LARGE SCALE GENOMIC DNA]</scope>
</reference>
<evidence type="ECO:0000313" key="5">
    <source>
        <dbReference type="Proteomes" id="UP000236840"/>
    </source>
</evidence>
<feature type="compositionally biased region" description="Polar residues" evidence="1">
    <location>
        <begin position="151"/>
        <end position="168"/>
    </location>
</feature>
<dbReference type="PROSITE" id="PS51841">
    <property type="entry name" value="LTD"/>
    <property type="match status" value="1"/>
</dbReference>
<proteinExistence type="predicted"/>
<dbReference type="InterPro" id="IPR001322">
    <property type="entry name" value="Lamin_tail_dom"/>
</dbReference>
<comment type="caution">
    <text evidence="4">The sequence shown here is derived from an EMBL/GenBank/DDBJ whole genome shotgun (WGS) entry which is preliminary data.</text>
</comment>
<evidence type="ECO:0000313" key="4">
    <source>
        <dbReference type="EMBL" id="PIW91287.1"/>
    </source>
</evidence>
<dbReference type="Pfam" id="PF00932">
    <property type="entry name" value="LTD"/>
    <property type="match status" value="1"/>
</dbReference>
<dbReference type="Proteomes" id="UP000236840">
    <property type="component" value="Unassembled WGS sequence"/>
</dbReference>
<evidence type="ECO:0000256" key="2">
    <source>
        <dbReference type="SAM" id="Phobius"/>
    </source>
</evidence>
<sequence length="250" mass="27210">MKNLSRVIALVLFLIFLAFLAQAVNSLDIVINEIAWMGTEISYNDEWIELYNNSGSPINLEGWILKTADGTPKINLTGTVVAKSFYLLERTDDNTVLDIPADQIYTGALGNTGEKLELYDDSGNLIDSVDCSGGWFAGDNKTKQTMERKNPQLSGSDSSNWQTSQNPGGTPKAENSPGAKLKEGAEAKLLEEFTKAETKKGLATVSAQLPESSKSLSILLIALPIALFSGIIILILKRKIKDIDLSKKLE</sequence>
<keyword evidence="2" id="KW-1133">Transmembrane helix</keyword>
<gene>
    <name evidence="4" type="ORF">COZ90_01270</name>
</gene>